<dbReference type="GO" id="GO:0016491">
    <property type="term" value="F:oxidoreductase activity"/>
    <property type="evidence" value="ECO:0007669"/>
    <property type="project" value="UniProtKB-KW"/>
</dbReference>
<evidence type="ECO:0000259" key="3">
    <source>
        <dbReference type="Pfam" id="PF01243"/>
    </source>
</evidence>
<keyword evidence="1 4" id="KW-0560">Oxidoreductase</keyword>
<dbReference type="Pfam" id="PF01243">
    <property type="entry name" value="PNPOx_N"/>
    <property type="match status" value="1"/>
</dbReference>
<evidence type="ECO:0000256" key="1">
    <source>
        <dbReference type="ARBA" id="ARBA00023002"/>
    </source>
</evidence>
<feature type="region of interest" description="Disordered" evidence="2">
    <location>
        <begin position="69"/>
        <end position="96"/>
    </location>
</feature>
<sequence length="140" mass="15022">MSAPTDLSALGDEPFVSLTTYRRNGEAVSTPVWVARDGDDASVLVVITGAASGKVKRVRRDPRVVLRPCDRRGTVAPDAPSAEGRAEVVDDPDAQEGPRRALAAKYGVQWRLVSLLGLVGRVAQLLGRAPGQRVILRLRD</sequence>
<protein>
    <submittedName>
        <fullName evidence="4">PPOX class F420-dependent oxidoreductase</fullName>
        <ecNumber evidence="4">1.-.-.-</ecNumber>
    </submittedName>
</protein>
<dbReference type="Gene3D" id="2.30.110.10">
    <property type="entry name" value="Electron Transport, Fmn-binding Protein, Chain A"/>
    <property type="match status" value="1"/>
</dbReference>
<reference evidence="5" key="1">
    <citation type="journal article" date="2019" name="Int. J. Syst. Evol. Microbiol.">
        <title>The Global Catalogue of Microorganisms (GCM) 10K type strain sequencing project: providing services to taxonomists for standard genome sequencing and annotation.</title>
        <authorList>
            <consortium name="The Broad Institute Genomics Platform"/>
            <consortium name="The Broad Institute Genome Sequencing Center for Infectious Disease"/>
            <person name="Wu L."/>
            <person name="Ma J."/>
        </authorList>
    </citation>
    <scope>NUCLEOTIDE SEQUENCE [LARGE SCALE GENOMIC DNA]</scope>
    <source>
        <strain evidence="5">CCUG 50347</strain>
    </source>
</reference>
<gene>
    <name evidence="4" type="ORF">ACFPEL_10080</name>
</gene>
<keyword evidence="5" id="KW-1185">Reference proteome</keyword>
<organism evidence="4 5">
    <name type="scientific">Actinomycetospora chibensis</name>
    <dbReference type="NCBI Taxonomy" id="663606"/>
    <lineage>
        <taxon>Bacteria</taxon>
        <taxon>Bacillati</taxon>
        <taxon>Actinomycetota</taxon>
        <taxon>Actinomycetes</taxon>
        <taxon>Pseudonocardiales</taxon>
        <taxon>Pseudonocardiaceae</taxon>
        <taxon>Actinomycetospora</taxon>
    </lineage>
</organism>
<dbReference type="EMBL" id="JBHSIM010000020">
    <property type="protein sequence ID" value="MFC4832759.1"/>
    <property type="molecule type" value="Genomic_DNA"/>
</dbReference>
<dbReference type="InterPro" id="IPR052019">
    <property type="entry name" value="F420H2_bilvrd_red/Heme_oxyg"/>
</dbReference>
<evidence type="ECO:0000313" key="5">
    <source>
        <dbReference type="Proteomes" id="UP001595909"/>
    </source>
</evidence>
<dbReference type="RefSeq" id="WP_274188330.1">
    <property type="nucleotide sequence ID" value="NZ_BAABHN010000020.1"/>
</dbReference>
<evidence type="ECO:0000313" key="4">
    <source>
        <dbReference type="EMBL" id="MFC4832759.1"/>
    </source>
</evidence>
<dbReference type="EC" id="1.-.-.-" evidence="4"/>
<dbReference type="PANTHER" id="PTHR35176:SF11">
    <property type="entry name" value="PYRIDOXAMINE 5'-PHOSPHATE OXIDASE FAMILY PROTEIN"/>
    <property type="match status" value="1"/>
</dbReference>
<comment type="caution">
    <text evidence="4">The sequence shown here is derived from an EMBL/GenBank/DDBJ whole genome shotgun (WGS) entry which is preliminary data.</text>
</comment>
<dbReference type="NCBIfam" id="TIGR03666">
    <property type="entry name" value="Rv2061_F420"/>
    <property type="match status" value="1"/>
</dbReference>
<name>A0ABV9REY3_9PSEU</name>
<evidence type="ECO:0000256" key="2">
    <source>
        <dbReference type="SAM" id="MobiDB-lite"/>
    </source>
</evidence>
<dbReference type="SUPFAM" id="SSF50475">
    <property type="entry name" value="FMN-binding split barrel"/>
    <property type="match status" value="1"/>
</dbReference>
<feature type="domain" description="Pyridoxamine 5'-phosphate oxidase N-terminal" evidence="3">
    <location>
        <begin position="10"/>
        <end position="109"/>
    </location>
</feature>
<dbReference type="InterPro" id="IPR012349">
    <property type="entry name" value="Split_barrel_FMN-bd"/>
</dbReference>
<dbReference type="InterPro" id="IPR011576">
    <property type="entry name" value="Pyridox_Oxase_N"/>
</dbReference>
<dbReference type="PANTHER" id="PTHR35176">
    <property type="entry name" value="HEME OXYGENASE HI_0854-RELATED"/>
    <property type="match status" value="1"/>
</dbReference>
<proteinExistence type="predicted"/>
<dbReference type="InterPro" id="IPR019965">
    <property type="entry name" value="PPOX_F420-dep_Rv2061_put"/>
</dbReference>
<dbReference type="Proteomes" id="UP001595909">
    <property type="component" value="Unassembled WGS sequence"/>
</dbReference>
<accession>A0ABV9REY3</accession>